<protein>
    <submittedName>
        <fullName evidence="6">Metal cation transporter ZIP family</fullName>
    </submittedName>
</protein>
<keyword evidence="3 5" id="KW-1133">Transmembrane helix</keyword>
<dbReference type="GO" id="GO:0005385">
    <property type="term" value="F:zinc ion transmembrane transporter activity"/>
    <property type="evidence" value="ECO:0007669"/>
    <property type="project" value="TreeGrafter"/>
</dbReference>
<evidence type="ECO:0000256" key="5">
    <source>
        <dbReference type="SAM" id="Phobius"/>
    </source>
</evidence>
<comment type="subcellular location">
    <subcellularLocation>
        <location evidence="1">Membrane</location>
        <topology evidence="1">Multi-pass membrane protein</topology>
    </subcellularLocation>
</comment>
<evidence type="ECO:0000313" key="7">
    <source>
        <dbReference type="Proteomes" id="UP000748531"/>
    </source>
</evidence>
<keyword evidence="4 5" id="KW-0472">Membrane</keyword>
<feature type="transmembrane region" description="Helical" evidence="5">
    <location>
        <begin position="261"/>
        <end position="283"/>
    </location>
</feature>
<dbReference type="Proteomes" id="UP000748531">
    <property type="component" value="Unassembled WGS sequence"/>
</dbReference>
<dbReference type="Pfam" id="PF02535">
    <property type="entry name" value="Zip"/>
    <property type="match status" value="1"/>
</dbReference>
<dbReference type="OrthoDB" id="448280at2759"/>
<reference evidence="6" key="1">
    <citation type="submission" date="2019-05" db="EMBL/GenBank/DDBJ databases">
        <title>Annotation for the trematode Paragonimus heterotremus.</title>
        <authorList>
            <person name="Choi Y.-J."/>
        </authorList>
    </citation>
    <scope>NUCLEOTIDE SEQUENCE</scope>
    <source>
        <strain evidence="6">LC</strain>
    </source>
</reference>
<dbReference type="GO" id="GO:0005886">
    <property type="term" value="C:plasma membrane"/>
    <property type="evidence" value="ECO:0007669"/>
    <property type="project" value="TreeGrafter"/>
</dbReference>
<evidence type="ECO:0000313" key="6">
    <source>
        <dbReference type="EMBL" id="KAF5401773.1"/>
    </source>
</evidence>
<feature type="transmembrane region" description="Helical" evidence="5">
    <location>
        <begin position="6"/>
        <end position="30"/>
    </location>
</feature>
<dbReference type="EMBL" id="LUCH01002249">
    <property type="protein sequence ID" value="KAF5401773.1"/>
    <property type="molecule type" value="Genomic_DNA"/>
</dbReference>
<sequence>MASLFLIKIICCCIVMLANGISAFATFIFVHKRCITQDFSPRLRQGLAQANCFSIGLFLSVCFLGLYNSSSMKMRVVQSALEGGNPLKTYPLSEAILCWGLFIFWLFEWTVRFLISRISANNLRKQVFYVKSWKRSHPNRFAIDPTYCDDTDEQVDLLAGSSDSFTDHPTDSLVDQSAAETLPFKTVKTVHLPANSFLKSVLLASAMSIHSFLEALGFGLLDSINQVISMSLAMLLHQLLCSGTLGLRLARASDIVSKRRYALAILVGYLLILPVGTVVGSTVHTIHNTHFNASADSIACSNNTVECHLTVTPSIFGQLAMSVLQNLAASAFLYVVFVEMLPAEVSSGMPCSSDSECSSAQQAPSKQGALCCLFAFLGFLLISAIRFAGHG</sequence>
<dbReference type="PANTHER" id="PTHR11040">
    <property type="entry name" value="ZINC/IRON TRANSPORTER"/>
    <property type="match status" value="1"/>
</dbReference>
<feature type="transmembrane region" description="Helical" evidence="5">
    <location>
        <begin position="315"/>
        <end position="337"/>
    </location>
</feature>
<evidence type="ECO:0000256" key="4">
    <source>
        <dbReference type="ARBA" id="ARBA00023136"/>
    </source>
</evidence>
<dbReference type="InterPro" id="IPR003689">
    <property type="entry name" value="ZIP"/>
</dbReference>
<dbReference type="PANTHER" id="PTHR11040:SF140">
    <property type="entry name" value="ZRT (ZRT), IRT- (IRT-) LIKE PROTEIN TRANSPORTER"/>
    <property type="match status" value="1"/>
</dbReference>
<dbReference type="AlphaFoldDB" id="A0A8J4T8X4"/>
<evidence type="ECO:0000256" key="2">
    <source>
        <dbReference type="ARBA" id="ARBA00022692"/>
    </source>
</evidence>
<name>A0A8J4T8X4_9TREM</name>
<organism evidence="6 7">
    <name type="scientific">Paragonimus heterotremus</name>
    <dbReference type="NCBI Taxonomy" id="100268"/>
    <lineage>
        <taxon>Eukaryota</taxon>
        <taxon>Metazoa</taxon>
        <taxon>Spiralia</taxon>
        <taxon>Lophotrochozoa</taxon>
        <taxon>Platyhelminthes</taxon>
        <taxon>Trematoda</taxon>
        <taxon>Digenea</taxon>
        <taxon>Plagiorchiida</taxon>
        <taxon>Troglotremata</taxon>
        <taxon>Troglotrematidae</taxon>
        <taxon>Paragonimus</taxon>
    </lineage>
</organism>
<gene>
    <name evidence="6" type="ORF">PHET_05105</name>
</gene>
<evidence type="ECO:0000256" key="3">
    <source>
        <dbReference type="ARBA" id="ARBA00022989"/>
    </source>
</evidence>
<feature type="transmembrane region" description="Helical" evidence="5">
    <location>
        <begin position="368"/>
        <end position="388"/>
    </location>
</feature>
<proteinExistence type="predicted"/>
<keyword evidence="7" id="KW-1185">Reference proteome</keyword>
<evidence type="ECO:0000256" key="1">
    <source>
        <dbReference type="ARBA" id="ARBA00004141"/>
    </source>
</evidence>
<keyword evidence="2 5" id="KW-0812">Transmembrane</keyword>
<comment type="caution">
    <text evidence="6">The sequence shown here is derived from an EMBL/GenBank/DDBJ whole genome shotgun (WGS) entry which is preliminary data.</text>
</comment>
<feature type="transmembrane region" description="Helical" evidence="5">
    <location>
        <begin position="50"/>
        <end position="70"/>
    </location>
</feature>
<accession>A0A8J4T8X4</accession>